<keyword evidence="4 7" id="KW-1133">Transmembrane helix</keyword>
<keyword evidence="5 7" id="KW-0472">Membrane</keyword>
<organism evidence="8 9">
    <name type="scientific">Gambusia affinis</name>
    <name type="common">Western mosquitofish</name>
    <name type="synonym">Heterandria affinis</name>
    <dbReference type="NCBI Taxonomy" id="33528"/>
    <lineage>
        <taxon>Eukaryota</taxon>
        <taxon>Metazoa</taxon>
        <taxon>Chordata</taxon>
        <taxon>Craniata</taxon>
        <taxon>Vertebrata</taxon>
        <taxon>Euteleostomi</taxon>
        <taxon>Actinopterygii</taxon>
        <taxon>Neopterygii</taxon>
        <taxon>Teleostei</taxon>
        <taxon>Neoteleostei</taxon>
        <taxon>Acanthomorphata</taxon>
        <taxon>Ovalentaria</taxon>
        <taxon>Atherinomorphae</taxon>
        <taxon>Cyprinodontiformes</taxon>
        <taxon>Poeciliidae</taxon>
        <taxon>Poeciliinae</taxon>
        <taxon>Gambusia</taxon>
    </lineage>
</organism>
<dbReference type="EMBL" id="NHOQ01000190">
    <property type="protein sequence ID" value="PWA32391.1"/>
    <property type="molecule type" value="Genomic_DNA"/>
</dbReference>
<evidence type="ECO:0000256" key="6">
    <source>
        <dbReference type="SAM" id="MobiDB-lite"/>
    </source>
</evidence>
<dbReference type="Pfam" id="PF05653">
    <property type="entry name" value="Mg_trans_NIPA"/>
    <property type="match status" value="1"/>
</dbReference>
<protein>
    <recommendedName>
        <fullName evidence="10">NIPA-like protein 2</fullName>
    </recommendedName>
</protein>
<feature type="transmembrane region" description="Helical" evidence="7">
    <location>
        <begin position="219"/>
        <end position="237"/>
    </location>
</feature>
<evidence type="ECO:0000256" key="7">
    <source>
        <dbReference type="SAM" id="Phobius"/>
    </source>
</evidence>
<feature type="transmembrane region" description="Helical" evidence="7">
    <location>
        <begin position="181"/>
        <end position="199"/>
    </location>
</feature>
<dbReference type="AlphaFoldDB" id="A0A315W8J1"/>
<feature type="non-terminal residue" evidence="8">
    <location>
        <position position="556"/>
    </location>
</feature>
<feature type="compositionally biased region" description="Polar residues" evidence="6">
    <location>
        <begin position="437"/>
        <end position="449"/>
    </location>
</feature>
<gene>
    <name evidence="8" type="ORF">CCH79_00011986</name>
</gene>
<evidence type="ECO:0000256" key="5">
    <source>
        <dbReference type="ARBA" id="ARBA00023136"/>
    </source>
</evidence>
<comment type="subcellular location">
    <subcellularLocation>
        <location evidence="1">Membrane</location>
        <topology evidence="1">Multi-pass membrane protein</topology>
    </subcellularLocation>
</comment>
<dbReference type="SUPFAM" id="SSF103481">
    <property type="entry name" value="Multidrug resistance efflux transporter EmrE"/>
    <property type="match status" value="1"/>
</dbReference>
<feature type="transmembrane region" description="Helical" evidence="7">
    <location>
        <begin position="315"/>
        <end position="335"/>
    </location>
</feature>
<evidence type="ECO:0000256" key="3">
    <source>
        <dbReference type="ARBA" id="ARBA00022692"/>
    </source>
</evidence>
<dbReference type="Proteomes" id="UP000250572">
    <property type="component" value="Unassembled WGS sequence"/>
</dbReference>
<dbReference type="STRING" id="33528.ENSGAFP00000029288"/>
<dbReference type="PANTHER" id="PTHR12570">
    <property type="match status" value="1"/>
</dbReference>
<dbReference type="GO" id="GO:0015095">
    <property type="term" value="F:magnesium ion transmembrane transporter activity"/>
    <property type="evidence" value="ECO:0007669"/>
    <property type="project" value="InterPro"/>
</dbReference>
<keyword evidence="3 7" id="KW-0812">Transmembrane</keyword>
<proteinExistence type="inferred from homology"/>
<dbReference type="InterPro" id="IPR037185">
    <property type="entry name" value="EmrE-like"/>
</dbReference>
<comment type="caution">
    <text evidence="8">The sequence shown here is derived from an EMBL/GenBank/DDBJ whole genome shotgun (WGS) entry which is preliminary data.</text>
</comment>
<feature type="transmembrane region" description="Helical" evidence="7">
    <location>
        <begin position="244"/>
        <end position="263"/>
    </location>
</feature>
<evidence type="ECO:0000256" key="2">
    <source>
        <dbReference type="ARBA" id="ARBA00007230"/>
    </source>
</evidence>
<reference evidence="8 9" key="1">
    <citation type="journal article" date="2018" name="G3 (Bethesda)">
        <title>A High-Quality Reference Genome for the Invasive Mosquitofish Gambusia affinis Using a Chicago Library.</title>
        <authorList>
            <person name="Hoffberg S.L."/>
            <person name="Troendle N.J."/>
            <person name="Glenn T.C."/>
            <person name="Mahmud O."/>
            <person name="Louha S."/>
            <person name="Chalopin D."/>
            <person name="Bennetzen J.L."/>
            <person name="Mauricio R."/>
        </authorList>
    </citation>
    <scope>NUCLEOTIDE SEQUENCE [LARGE SCALE GENOMIC DNA]</scope>
    <source>
        <strain evidence="8">NE01/NJP1002.9</strain>
        <tissue evidence="8">Muscle</tissue>
    </source>
</reference>
<sequence>MENSSDFNATVPLISAEALRAQIVENPLQRRPGRERERVAEEERERRLLELEHSARLCKYDFKVPGMFQVSGLIIRHGAKVNANYLLGIIMSICGNLLISVSLNIQKYAHVRQAQRGSKPYYTSGMWWSGVVLMGVGELGNFAAYGFAPASLIAPLGCVSVIASAVISVVFLKETVRASDVVGGSLAITGTYLLVTFAPHASTHITAHLVQYYAISWHFLLYLFIEVVLFCILLYLYKRRGVKHIVIVMLLVALLASLTVISVKAVSGMITESITSQLQLIYPIFYVMLVVMVASCAFQIKFLNQAMKMFDATEVVPINFVFFTASAIIAGIIFYQEFEGLALLNIFMFLFGCLLSFIGVFLIARNRPKIKQQDRTFIPMDKIPVKKQNNVMSNRPVRQNEFSRRVWHNDLCRPCSQGEGTQTKCSPRQRPKHTDHWQPNSCATEAAKQTTDRRPLRLSGLLLYSVWESGRWKSYVDVDPDEAVVQGGGVAQQQRSSELRRLLEERVEQTGDADEAQSLPTPHRQGEVPLGDPAQRHPGAVRRHARQRVRPEPQDE</sequence>
<dbReference type="InterPro" id="IPR008521">
    <property type="entry name" value="Mg_trans_NIPA"/>
</dbReference>
<feature type="region of interest" description="Disordered" evidence="6">
    <location>
        <begin position="417"/>
        <end position="453"/>
    </location>
</feature>
<feature type="compositionally biased region" description="Basic residues" evidence="6">
    <location>
        <begin position="539"/>
        <end position="548"/>
    </location>
</feature>
<evidence type="ECO:0000256" key="1">
    <source>
        <dbReference type="ARBA" id="ARBA00004141"/>
    </source>
</evidence>
<evidence type="ECO:0000256" key="4">
    <source>
        <dbReference type="ARBA" id="ARBA00022989"/>
    </source>
</evidence>
<comment type="similarity">
    <text evidence="2">Belongs to the NIPA family.</text>
</comment>
<dbReference type="PANTHER" id="PTHR12570:SF16">
    <property type="entry name" value="NIPA-LIKE PROTEIN 2"/>
    <property type="match status" value="1"/>
</dbReference>
<dbReference type="GO" id="GO:0016020">
    <property type="term" value="C:membrane"/>
    <property type="evidence" value="ECO:0007669"/>
    <property type="project" value="UniProtKB-SubCell"/>
</dbReference>
<feature type="region of interest" description="Disordered" evidence="6">
    <location>
        <begin position="505"/>
        <end position="556"/>
    </location>
</feature>
<name>A0A315W8J1_GAMAF</name>
<feature type="transmembrane region" description="Helical" evidence="7">
    <location>
        <begin position="283"/>
        <end position="303"/>
    </location>
</feature>
<feature type="transmembrane region" description="Helical" evidence="7">
    <location>
        <begin position="153"/>
        <end position="172"/>
    </location>
</feature>
<feature type="transmembrane region" description="Helical" evidence="7">
    <location>
        <begin position="126"/>
        <end position="147"/>
    </location>
</feature>
<evidence type="ECO:0000313" key="9">
    <source>
        <dbReference type="Proteomes" id="UP000250572"/>
    </source>
</evidence>
<keyword evidence="9" id="KW-1185">Reference proteome</keyword>
<evidence type="ECO:0000313" key="8">
    <source>
        <dbReference type="EMBL" id="PWA32391.1"/>
    </source>
</evidence>
<feature type="transmembrane region" description="Helical" evidence="7">
    <location>
        <begin position="341"/>
        <end position="364"/>
    </location>
</feature>
<feature type="transmembrane region" description="Helical" evidence="7">
    <location>
        <begin position="85"/>
        <end position="105"/>
    </location>
</feature>
<evidence type="ECO:0008006" key="10">
    <source>
        <dbReference type="Google" id="ProtNLM"/>
    </source>
</evidence>
<accession>A0A315W8J1</accession>